<comment type="catalytic activity">
    <reaction evidence="9 10">
        <text>L-glutamine + H2O = L-glutamate + NH4(+)</text>
        <dbReference type="Rhea" id="RHEA:15889"/>
        <dbReference type="ChEBI" id="CHEBI:15377"/>
        <dbReference type="ChEBI" id="CHEBI:28938"/>
        <dbReference type="ChEBI" id="CHEBI:29985"/>
        <dbReference type="ChEBI" id="CHEBI:58359"/>
    </reaction>
</comment>
<dbReference type="CDD" id="cd01744">
    <property type="entry name" value="GATase1_CPSase"/>
    <property type="match status" value="1"/>
</dbReference>
<dbReference type="NCBIfam" id="TIGR01368">
    <property type="entry name" value="CPSaseIIsmall"/>
    <property type="match status" value="1"/>
</dbReference>
<comment type="similarity">
    <text evidence="2 10">Belongs to the CarA family.</text>
</comment>
<feature type="binding site" evidence="10">
    <location>
        <position position="314"/>
    </location>
    <ligand>
        <name>L-glutamine</name>
        <dbReference type="ChEBI" id="CHEBI:58359"/>
    </ligand>
</feature>
<evidence type="ECO:0000256" key="7">
    <source>
        <dbReference type="ARBA" id="ARBA00044031"/>
    </source>
</evidence>
<dbReference type="GO" id="GO:0005524">
    <property type="term" value="F:ATP binding"/>
    <property type="evidence" value="ECO:0007669"/>
    <property type="project" value="UniProtKB-UniRule"/>
</dbReference>
<dbReference type="Gene3D" id="3.50.30.20">
    <property type="entry name" value="Carbamoyl-phosphate synthase small subunit, N-terminal domain"/>
    <property type="match status" value="1"/>
</dbReference>
<keyword evidence="13" id="KW-0934">Plastid</keyword>
<dbReference type="EMBL" id="OQ908869">
    <property type="protein sequence ID" value="WMP11956.1"/>
    <property type="molecule type" value="Genomic_DNA"/>
</dbReference>
<dbReference type="EMBL" id="OQ908868">
    <property type="protein sequence ID" value="WMP11745.1"/>
    <property type="molecule type" value="Genomic_DNA"/>
</dbReference>
<dbReference type="SUPFAM" id="SSF52317">
    <property type="entry name" value="Class I glutamine amidotransferase-like"/>
    <property type="match status" value="1"/>
</dbReference>
<sequence>MLNTLYPSLLCLQDGTFYRGWSLFRLLVHSGEIVFNTGMTGYQEIFTDPSYAGQIVIFTYPELGNTGLNHQDNESKMVYIQALVARNISSTASSWRSDVSLRNFLVSKRLPHIFGIDTRSLTRHIRSRGVMNAVILHPSSYFDLNSPKFNRFNSTNFVNIVTTKNIYYTNLSVNQKAIHSYLAFKDKSVGNLQRAYRIVVIDFGIKLNILKKILGLGCNIFVVPSNCNYETIIYYKPDGVLLSNGPGDPVFAKYSIYTVKRLVSFSNIPILGICMGHQILNLAMGADTFKLKFGHRGLNHPVGSLKYSEITSQNHGFAVSKESFLNSELSSILRCNSCNLNDLTVATTLHKNIPVFSVQYHPESSPGPHDSDYLFEIFVKLIHLIKLTC</sequence>
<evidence type="ECO:0000259" key="11">
    <source>
        <dbReference type="SMART" id="SM01097"/>
    </source>
</evidence>
<keyword evidence="3 10" id="KW-0436">Ligase</keyword>
<feature type="binding site" evidence="10">
    <location>
        <position position="278"/>
    </location>
    <ligand>
        <name>L-glutamine</name>
        <dbReference type="ChEBI" id="CHEBI:58359"/>
    </ligand>
</feature>
<comment type="catalytic activity">
    <reaction evidence="8 10">
        <text>hydrogencarbonate + L-glutamine + 2 ATP + H2O = carbamoyl phosphate + L-glutamate + 2 ADP + phosphate + 2 H(+)</text>
        <dbReference type="Rhea" id="RHEA:18633"/>
        <dbReference type="ChEBI" id="CHEBI:15377"/>
        <dbReference type="ChEBI" id="CHEBI:15378"/>
        <dbReference type="ChEBI" id="CHEBI:17544"/>
        <dbReference type="ChEBI" id="CHEBI:29985"/>
        <dbReference type="ChEBI" id="CHEBI:30616"/>
        <dbReference type="ChEBI" id="CHEBI:43474"/>
        <dbReference type="ChEBI" id="CHEBI:58228"/>
        <dbReference type="ChEBI" id="CHEBI:58359"/>
        <dbReference type="ChEBI" id="CHEBI:456216"/>
        <dbReference type="EC" id="6.3.5.5"/>
    </reaction>
</comment>
<dbReference type="SUPFAM" id="SSF52021">
    <property type="entry name" value="Carbamoyl phosphate synthetase, small subunit N-terminal domain"/>
    <property type="match status" value="1"/>
</dbReference>
<dbReference type="PANTHER" id="PTHR43418:SF7">
    <property type="entry name" value="CARBAMOYL-PHOSPHATE SYNTHASE SMALL CHAIN"/>
    <property type="match status" value="1"/>
</dbReference>
<dbReference type="InterPro" id="IPR029062">
    <property type="entry name" value="Class_I_gatase-like"/>
</dbReference>
<dbReference type="GO" id="GO:0006207">
    <property type="term" value="P:'de novo' pyrimidine nucleobase biosynthetic process"/>
    <property type="evidence" value="ECO:0007669"/>
    <property type="project" value="InterPro"/>
</dbReference>
<dbReference type="InterPro" id="IPR006274">
    <property type="entry name" value="CarbamoylP_synth_ssu"/>
</dbReference>
<geneLocation type="chloroplast" evidence="13"/>
<evidence type="ECO:0000256" key="10">
    <source>
        <dbReference type="HAMAP-Rule" id="MF_01209"/>
    </source>
</evidence>
<evidence type="ECO:0000256" key="4">
    <source>
        <dbReference type="ARBA" id="ARBA00022741"/>
    </source>
</evidence>
<keyword evidence="10" id="KW-0028">Amino-acid biosynthesis</keyword>
<evidence type="ECO:0000256" key="9">
    <source>
        <dbReference type="ARBA" id="ARBA00049285"/>
    </source>
</evidence>
<proteinExistence type="inferred from homology"/>
<feature type="binding site" evidence="10">
    <location>
        <position position="317"/>
    </location>
    <ligand>
        <name>L-glutamine</name>
        <dbReference type="ChEBI" id="CHEBI:58359"/>
    </ligand>
</feature>
<dbReference type="InterPro" id="IPR050472">
    <property type="entry name" value="Anth_synth/Amidotransfase"/>
</dbReference>
<dbReference type="GO" id="GO:0006526">
    <property type="term" value="P:L-arginine biosynthetic process"/>
    <property type="evidence" value="ECO:0007669"/>
    <property type="project" value="UniProtKB-UniRule"/>
</dbReference>
<comment type="subunit">
    <text evidence="7">Heterodimer composed of 2 chains; the small (or glutamine) chain promotes the hydrolysis of glutamine to ammonia, which is used by the large (or ammonia) chain to synthesize carbamoyl phosphate.</text>
</comment>
<reference evidence="13" key="1">
    <citation type="journal article" date="2023" name="J. Phycol.">
        <title>Gene-rich plastid genomes of two parasitic red algal species, Laurencia australis and L. verruciformis (Rhodomelaceae, Ceramiales), and a taxonomic revision of Janczewskia.</title>
        <authorList>
            <person name="Preuss M."/>
            <person name="Diaz-Tapia P."/>
            <person name="Verbruggen H."/>
            <person name="Zuccarello G.C."/>
        </authorList>
    </citation>
    <scope>NUCLEOTIDE SEQUENCE</scope>
    <source>
        <strain evidence="12">B1P</strain>
        <strain evidence="13">B2P</strain>
    </source>
</reference>
<keyword evidence="6 10" id="KW-0315">Glutamine amidotransferase</keyword>
<name>A0AA51NEJ9_9FLOR</name>
<evidence type="ECO:0000313" key="12">
    <source>
        <dbReference type="EMBL" id="WMP11745.1"/>
    </source>
</evidence>
<feature type="domain" description="Carbamoyl-phosphate synthase small subunit N-terminal" evidence="11">
    <location>
        <begin position="6"/>
        <end position="136"/>
    </location>
</feature>
<feature type="binding site" evidence="10">
    <location>
        <position position="275"/>
    </location>
    <ligand>
        <name>L-glutamine</name>
        <dbReference type="ChEBI" id="CHEBI:58359"/>
    </ligand>
</feature>
<comment type="pathway">
    <text evidence="1 10">Amino-acid biosynthesis; L-arginine biosynthesis; carbamoyl phosphate from bicarbonate: step 1/1.</text>
</comment>
<dbReference type="GO" id="GO:0004088">
    <property type="term" value="F:carbamoyl-phosphate synthase (glutamine-hydrolyzing) activity"/>
    <property type="evidence" value="ECO:0007669"/>
    <property type="project" value="UniProtKB-UniRule"/>
</dbReference>
<evidence type="ECO:0000256" key="6">
    <source>
        <dbReference type="ARBA" id="ARBA00022962"/>
    </source>
</evidence>
<organism evidence="13">
    <name type="scientific">Laurencia australis</name>
    <dbReference type="NCBI Taxonomy" id="3073067"/>
    <lineage>
        <taxon>Eukaryota</taxon>
        <taxon>Rhodophyta</taxon>
        <taxon>Florideophyceae</taxon>
        <taxon>Rhodymeniophycidae</taxon>
        <taxon>Ceramiales</taxon>
        <taxon>Rhodomelaceae</taxon>
        <taxon>Laurencieae</taxon>
        <taxon>Laurencia</taxon>
    </lineage>
</organism>
<feature type="active site" evidence="10">
    <location>
        <position position="361"/>
    </location>
</feature>
<keyword evidence="4 10" id="KW-0547">Nucleotide-binding</keyword>
<feature type="active site" description="Nucleophile" evidence="10">
    <location>
        <position position="274"/>
    </location>
</feature>
<dbReference type="GO" id="GO:0044205">
    <property type="term" value="P:'de novo' UMP biosynthetic process"/>
    <property type="evidence" value="ECO:0007669"/>
    <property type="project" value="UniProtKB-UniRule"/>
</dbReference>
<evidence type="ECO:0000256" key="5">
    <source>
        <dbReference type="ARBA" id="ARBA00022840"/>
    </source>
</evidence>
<protein>
    <recommendedName>
        <fullName evidence="10">Carbamoyl phosphate synthase small chain</fullName>
        <ecNumber evidence="10">6.3.5.5</ecNumber>
    </recommendedName>
    <alternativeName>
        <fullName evidence="10">Carbamoyl phosphate synthetase glutamine chain</fullName>
    </alternativeName>
</protein>
<dbReference type="PANTHER" id="PTHR43418">
    <property type="entry name" value="MULTIFUNCTIONAL TRYPTOPHAN BIOSYNTHESIS PROTEIN-RELATED"/>
    <property type="match status" value="1"/>
</dbReference>
<feature type="region of interest" description="CPSase" evidence="10">
    <location>
        <begin position="1"/>
        <end position="196"/>
    </location>
</feature>
<feature type="binding site" evidence="10">
    <location>
        <position position="247"/>
    </location>
    <ligand>
        <name>L-glutamine</name>
        <dbReference type="ChEBI" id="CHEBI:58359"/>
    </ligand>
</feature>
<dbReference type="GO" id="GO:0009507">
    <property type="term" value="C:chloroplast"/>
    <property type="evidence" value="ECO:0007669"/>
    <property type="project" value="UniProtKB-SubCell"/>
</dbReference>
<dbReference type="InterPro" id="IPR036480">
    <property type="entry name" value="CarbP_synth_ssu_N_sf"/>
</dbReference>
<keyword evidence="10" id="KW-0055">Arginine biosynthesis</keyword>
<evidence type="ECO:0000256" key="8">
    <source>
        <dbReference type="ARBA" id="ARBA00048816"/>
    </source>
</evidence>
<dbReference type="PRINTS" id="PR00097">
    <property type="entry name" value="ANTSNTHASEII"/>
</dbReference>
<gene>
    <name evidence="10 13" type="primary">carA</name>
</gene>
<keyword evidence="10" id="KW-0665">Pyrimidine biosynthesis</keyword>
<dbReference type="PROSITE" id="PS51273">
    <property type="entry name" value="GATASE_TYPE_1"/>
    <property type="match status" value="1"/>
</dbReference>
<evidence type="ECO:0000313" key="13">
    <source>
        <dbReference type="EMBL" id="WMP11956.1"/>
    </source>
</evidence>
<comment type="subcellular location">
    <subcellularLocation>
        <location evidence="10">Plastid</location>
        <location evidence="10">Chloroplast</location>
    </subcellularLocation>
</comment>
<feature type="binding site" evidence="10">
    <location>
        <position position="316"/>
    </location>
    <ligand>
        <name>L-glutamine</name>
        <dbReference type="ChEBI" id="CHEBI:58359"/>
    </ligand>
</feature>
<evidence type="ECO:0000256" key="3">
    <source>
        <dbReference type="ARBA" id="ARBA00022598"/>
    </source>
</evidence>
<dbReference type="NCBIfam" id="NF009475">
    <property type="entry name" value="PRK12838.1"/>
    <property type="match status" value="1"/>
</dbReference>
<evidence type="ECO:0000256" key="2">
    <source>
        <dbReference type="ARBA" id="ARBA00007800"/>
    </source>
</evidence>
<keyword evidence="5 10" id="KW-0067">ATP-binding</keyword>
<feature type="binding site" evidence="10">
    <location>
        <position position="245"/>
    </location>
    <ligand>
        <name>L-glutamine</name>
        <dbReference type="ChEBI" id="CHEBI:58359"/>
    </ligand>
</feature>
<dbReference type="Pfam" id="PF00988">
    <property type="entry name" value="CPSase_sm_chain"/>
    <property type="match status" value="1"/>
</dbReference>
<dbReference type="SMART" id="SM01097">
    <property type="entry name" value="CPSase_sm_chain"/>
    <property type="match status" value="1"/>
</dbReference>
<dbReference type="PRINTS" id="PR00096">
    <property type="entry name" value="GATASE"/>
</dbReference>
<comment type="function">
    <text evidence="10">Small subunit of the glutamine-dependent carbamoyl phosphate synthetase (CPSase). CPSase catalyzes the formation of carbamoyl phosphate from the ammonia moiety of glutamine, carbonate, and phosphate donated by ATP, constituting the first step of 2 biosynthetic pathways, one leading to arginine and/or urea and the other to pyrimidine nucleotides. The small subunit (glutamine amidotransferase) binds and cleaves glutamine to supply the large subunit with the substrate ammonia.</text>
</comment>
<dbReference type="Pfam" id="PF00117">
    <property type="entry name" value="GATase"/>
    <property type="match status" value="1"/>
</dbReference>
<dbReference type="PRINTS" id="PR00099">
    <property type="entry name" value="CPSGATASE"/>
</dbReference>
<dbReference type="GO" id="GO:0006541">
    <property type="term" value="P:glutamine metabolic process"/>
    <property type="evidence" value="ECO:0007669"/>
    <property type="project" value="InterPro"/>
</dbReference>
<dbReference type="InterPro" id="IPR002474">
    <property type="entry name" value="CarbamoylP_synth_ssu_N"/>
</dbReference>
<dbReference type="InterPro" id="IPR017926">
    <property type="entry name" value="GATASE"/>
</dbReference>
<dbReference type="Gene3D" id="3.40.50.880">
    <property type="match status" value="1"/>
</dbReference>
<dbReference type="AlphaFoldDB" id="A0AA51NEJ9"/>
<feature type="active site" evidence="10">
    <location>
        <position position="363"/>
    </location>
</feature>
<dbReference type="EC" id="6.3.5.5" evidence="10"/>
<comment type="pathway">
    <text evidence="10">Pyrimidine metabolism; UMP biosynthesis via de novo pathway; (S)-dihydroorotate from bicarbonate: step 1/3.</text>
</comment>
<feature type="binding site" evidence="10">
    <location>
        <position position="50"/>
    </location>
    <ligand>
        <name>L-glutamine</name>
        <dbReference type="ChEBI" id="CHEBI:58359"/>
    </ligand>
</feature>
<keyword evidence="13" id="KW-0150">Chloroplast</keyword>
<accession>A0AA51NEJ9</accession>
<evidence type="ECO:0000256" key="1">
    <source>
        <dbReference type="ARBA" id="ARBA00005077"/>
    </source>
</evidence>
<comment type="subunit">
    <text evidence="10">Composed of two chains; the small (or glutamine) chain promotes the hydrolysis of glutamine to ammonia, which is used by the large (or ammonia) chain to synthesize carbamoyl phosphate. Tetramer of heterodimers (alpha,beta)4.</text>
</comment>
<dbReference type="HAMAP" id="MF_01209">
    <property type="entry name" value="CPSase_S_chain"/>
    <property type="match status" value="1"/>
</dbReference>
<dbReference type="InterPro" id="IPR035686">
    <property type="entry name" value="CPSase_GATase1"/>
</dbReference>